<evidence type="ECO:0000256" key="1">
    <source>
        <dbReference type="SAM" id="Phobius"/>
    </source>
</evidence>
<dbReference type="EMBL" id="CP003629">
    <property type="protein sequence ID" value="AFQ42518.1"/>
    <property type="molecule type" value="Genomic_DNA"/>
</dbReference>
<protein>
    <submittedName>
        <fullName evidence="2">Uncharacterized protein</fullName>
    </submittedName>
</protein>
<reference evidence="3" key="2">
    <citation type="submission" date="2012-08" db="EMBL/GenBank/DDBJ databases">
        <title>Finished genome of Desulfosporosinus meridiei DSM 13257.</title>
        <authorList>
            <person name="Huntemann M."/>
            <person name="Wei C.-L."/>
            <person name="Han J."/>
            <person name="Detter J.C."/>
            <person name="Han C."/>
            <person name="Davenport K."/>
            <person name="Daligault H."/>
            <person name="Erkkila T."/>
            <person name="Gu W."/>
            <person name="Munk A.C.C."/>
            <person name="Teshima H."/>
            <person name="Xu Y."/>
            <person name="Chain P."/>
            <person name="Tapia R."/>
            <person name="Chen A."/>
            <person name="Krypides N."/>
            <person name="Mavromatis K."/>
            <person name="Markowitz V."/>
            <person name="Szeto E."/>
            <person name="Ivanova N."/>
            <person name="Mikhailova N."/>
            <person name="Ovchinnikova G."/>
            <person name="Pagani I."/>
            <person name="Pati A."/>
            <person name="Goodwin L."/>
            <person name="Peters L."/>
            <person name="Pitluck S."/>
            <person name="Woyke T."/>
            <person name="Pester M."/>
            <person name="Spring S."/>
            <person name="Ollivier B."/>
            <person name="Rattei T."/>
            <person name="Klenk H.-P."/>
            <person name="Wagner M."/>
            <person name="Loy A."/>
        </authorList>
    </citation>
    <scope>NUCLEOTIDE SEQUENCE [LARGE SCALE GENOMIC DNA]</scope>
    <source>
        <strain evidence="3">ATCC BAA-275 / DSM 13257 / NCIMB 13706 / S10</strain>
    </source>
</reference>
<proteinExistence type="predicted"/>
<keyword evidence="1" id="KW-1133">Transmembrane helix</keyword>
<dbReference type="HOGENOM" id="CLU_2972001_0_0_9"/>
<evidence type="ECO:0000313" key="2">
    <source>
        <dbReference type="EMBL" id="AFQ42518.1"/>
    </source>
</evidence>
<dbReference type="AlphaFoldDB" id="J7ITT1"/>
<feature type="transmembrane region" description="Helical" evidence="1">
    <location>
        <begin position="41"/>
        <end position="57"/>
    </location>
</feature>
<accession>J7ITT1</accession>
<organism evidence="2 3">
    <name type="scientific">Desulfosporosinus meridiei (strain ATCC BAA-275 / DSM 13257 / KCTC 12902 / NCIMB 13706 / S10)</name>
    <dbReference type="NCBI Taxonomy" id="768704"/>
    <lineage>
        <taxon>Bacteria</taxon>
        <taxon>Bacillati</taxon>
        <taxon>Bacillota</taxon>
        <taxon>Clostridia</taxon>
        <taxon>Eubacteriales</taxon>
        <taxon>Desulfitobacteriaceae</taxon>
        <taxon>Desulfosporosinus</taxon>
    </lineage>
</organism>
<dbReference type="Proteomes" id="UP000005262">
    <property type="component" value="Chromosome"/>
</dbReference>
<sequence length="58" mass="6783">MKLLKERKLTYTACIEEEGSFNTIIVLNESSSFNRMRVPQSTAYTLFPFIYIIVTFIN</sequence>
<dbReference type="KEGG" id="dmi:Desmer_0469"/>
<evidence type="ECO:0000313" key="3">
    <source>
        <dbReference type="Proteomes" id="UP000005262"/>
    </source>
</evidence>
<gene>
    <name evidence="2" type="ordered locus">Desmer_0469</name>
</gene>
<name>J7ITT1_DESMD</name>
<reference evidence="2 3" key="1">
    <citation type="journal article" date="2012" name="J. Bacteriol.">
        <title>Complete genome sequences of Desulfosporosinus orientis DSM765T, Desulfosporosinus youngiae DSM17734T, Desulfosporosinus meridiei DSM13257T, and Desulfosporosinus acidiphilus DSM22704T.</title>
        <authorList>
            <person name="Pester M."/>
            <person name="Brambilla E."/>
            <person name="Alazard D."/>
            <person name="Rattei T."/>
            <person name="Weinmaier T."/>
            <person name="Han J."/>
            <person name="Lucas S."/>
            <person name="Lapidus A."/>
            <person name="Cheng J.F."/>
            <person name="Goodwin L."/>
            <person name="Pitluck S."/>
            <person name="Peters L."/>
            <person name="Ovchinnikova G."/>
            <person name="Teshima H."/>
            <person name="Detter J.C."/>
            <person name="Han C.S."/>
            <person name="Tapia R."/>
            <person name="Land M.L."/>
            <person name="Hauser L."/>
            <person name="Kyrpides N.C."/>
            <person name="Ivanova N.N."/>
            <person name="Pagani I."/>
            <person name="Huntmann M."/>
            <person name="Wei C.L."/>
            <person name="Davenport K.W."/>
            <person name="Daligault H."/>
            <person name="Chain P.S."/>
            <person name="Chen A."/>
            <person name="Mavromatis K."/>
            <person name="Markowitz V."/>
            <person name="Szeto E."/>
            <person name="Mikhailova N."/>
            <person name="Pati A."/>
            <person name="Wagner M."/>
            <person name="Woyke T."/>
            <person name="Ollivier B."/>
            <person name="Klenk H.P."/>
            <person name="Spring S."/>
            <person name="Loy A."/>
        </authorList>
    </citation>
    <scope>NUCLEOTIDE SEQUENCE [LARGE SCALE GENOMIC DNA]</scope>
    <source>
        <strain evidence="3">ATCC BAA-275 / DSM 13257 / NCIMB 13706 / S10</strain>
    </source>
</reference>
<keyword evidence="1" id="KW-0812">Transmembrane</keyword>
<dbReference type="STRING" id="768704.Desmer_0469"/>
<keyword evidence="1" id="KW-0472">Membrane</keyword>
<keyword evidence="3" id="KW-1185">Reference proteome</keyword>